<sequence>MKPLYAELFLGVGLAMAIEDVKGQCIVSQNSQGQLVTTCTVTESRGTTVVQKLYLGSEFLNFPIWQFGSVDIDGNSKGQPCEIAFNVSRDEVSYRLPSDTTRIITGHPVAFTINGAKFSSQPYNVLGIRQRIYFMHLYEGKVKLLRHTKCTLKQSADTNNGYNIAKQDSYVGYYEMIDEYFIQQKYKPLQKVSLTKKSLLRTLGDNAKNLEEHIPKGQLTVNQVVNLLAQYDGLTTQ</sequence>
<keyword evidence="2" id="KW-1185">Reference proteome</keyword>
<dbReference type="Proteomes" id="UP000501802">
    <property type="component" value="Chromosome"/>
</dbReference>
<organism evidence="1 2">
    <name type="scientific">Spirosoma aureum</name>
    <dbReference type="NCBI Taxonomy" id="2692134"/>
    <lineage>
        <taxon>Bacteria</taxon>
        <taxon>Pseudomonadati</taxon>
        <taxon>Bacteroidota</taxon>
        <taxon>Cytophagia</taxon>
        <taxon>Cytophagales</taxon>
        <taxon>Cytophagaceae</taxon>
        <taxon>Spirosoma</taxon>
    </lineage>
</organism>
<dbReference type="AlphaFoldDB" id="A0A6G9AUE2"/>
<proteinExistence type="predicted"/>
<reference evidence="1 2" key="1">
    <citation type="submission" date="2020-03" db="EMBL/GenBank/DDBJ databases">
        <authorList>
            <person name="Kim M.K."/>
        </authorList>
    </citation>
    <scope>NUCLEOTIDE SEQUENCE [LARGE SCALE GENOMIC DNA]</scope>
    <source>
        <strain evidence="1 2">BT328</strain>
    </source>
</reference>
<accession>A0A6G9AUE2</accession>
<evidence type="ECO:0000313" key="2">
    <source>
        <dbReference type="Proteomes" id="UP000501802"/>
    </source>
</evidence>
<protein>
    <submittedName>
        <fullName evidence="1">Uncharacterized protein</fullName>
    </submittedName>
</protein>
<dbReference type="KEGG" id="spib:G8759_26980"/>
<gene>
    <name evidence="1" type="ORF">G8759_26980</name>
</gene>
<evidence type="ECO:0000313" key="1">
    <source>
        <dbReference type="EMBL" id="QIP16020.1"/>
    </source>
</evidence>
<dbReference type="RefSeq" id="WP_167215426.1">
    <property type="nucleotide sequence ID" value="NZ_CP050063.1"/>
</dbReference>
<name>A0A6G9AUE2_9BACT</name>
<dbReference type="EMBL" id="CP050063">
    <property type="protein sequence ID" value="QIP16020.1"/>
    <property type="molecule type" value="Genomic_DNA"/>
</dbReference>